<protein>
    <recommendedName>
        <fullName evidence="8">Cytidylate kinase</fullName>
        <shortName evidence="8">CK</shortName>
        <ecNumber evidence="8">2.7.4.25</ecNumber>
    </recommendedName>
    <alternativeName>
        <fullName evidence="8">Cytidine monophosphate kinase</fullName>
        <shortName evidence="8">CMP kinase</shortName>
    </alternativeName>
</protein>
<dbReference type="InterPro" id="IPR011994">
    <property type="entry name" value="Cytidylate_kinase_dom"/>
</dbReference>
<dbReference type="GO" id="GO:0006220">
    <property type="term" value="P:pyrimidine nucleotide metabolic process"/>
    <property type="evidence" value="ECO:0007669"/>
    <property type="project" value="UniProtKB-UniRule"/>
</dbReference>
<keyword evidence="2 8" id="KW-0808">Transferase</keyword>
<dbReference type="Pfam" id="PF02224">
    <property type="entry name" value="Cytidylate_kin"/>
    <property type="match status" value="1"/>
</dbReference>
<dbReference type="GO" id="GO:0036431">
    <property type="term" value="F:dCMP kinase activity"/>
    <property type="evidence" value="ECO:0007669"/>
    <property type="project" value="InterPro"/>
</dbReference>
<comment type="catalytic activity">
    <reaction evidence="7 8">
        <text>CMP + ATP = CDP + ADP</text>
        <dbReference type="Rhea" id="RHEA:11600"/>
        <dbReference type="ChEBI" id="CHEBI:30616"/>
        <dbReference type="ChEBI" id="CHEBI:58069"/>
        <dbReference type="ChEBI" id="CHEBI:60377"/>
        <dbReference type="ChEBI" id="CHEBI:456216"/>
        <dbReference type="EC" id="2.7.4.25"/>
    </reaction>
</comment>
<dbReference type="EC" id="2.7.4.25" evidence="8"/>
<reference evidence="10" key="1">
    <citation type="submission" date="2020-12" db="EMBL/GenBank/DDBJ databases">
        <title>Bacterial taxonomy.</title>
        <authorList>
            <person name="Pan X."/>
        </authorList>
    </citation>
    <scope>NUCLEOTIDE SEQUENCE</scope>
    <source>
        <strain evidence="10">B2012</strain>
    </source>
</reference>
<organism evidence="10 11">
    <name type="scientific">Acuticoccus mangrovi</name>
    <dbReference type="NCBI Taxonomy" id="2796142"/>
    <lineage>
        <taxon>Bacteria</taxon>
        <taxon>Pseudomonadati</taxon>
        <taxon>Pseudomonadota</taxon>
        <taxon>Alphaproteobacteria</taxon>
        <taxon>Hyphomicrobiales</taxon>
        <taxon>Amorphaceae</taxon>
        <taxon>Acuticoccus</taxon>
    </lineage>
</organism>
<dbReference type="AlphaFoldDB" id="A0A934INW7"/>
<dbReference type="HAMAP" id="MF_00238">
    <property type="entry name" value="Cytidyl_kinase_type1"/>
    <property type="match status" value="1"/>
</dbReference>
<dbReference type="SUPFAM" id="SSF52540">
    <property type="entry name" value="P-loop containing nucleoside triphosphate hydrolases"/>
    <property type="match status" value="1"/>
</dbReference>
<keyword evidence="5 8" id="KW-0067">ATP-binding</keyword>
<keyword evidence="11" id="KW-1185">Reference proteome</keyword>
<comment type="catalytic activity">
    <reaction evidence="6 8">
        <text>dCMP + ATP = dCDP + ADP</text>
        <dbReference type="Rhea" id="RHEA:25094"/>
        <dbReference type="ChEBI" id="CHEBI:30616"/>
        <dbReference type="ChEBI" id="CHEBI:57566"/>
        <dbReference type="ChEBI" id="CHEBI:58593"/>
        <dbReference type="ChEBI" id="CHEBI:456216"/>
        <dbReference type="EC" id="2.7.4.25"/>
    </reaction>
</comment>
<comment type="similarity">
    <text evidence="1 8">Belongs to the cytidylate kinase family. Type 1 subfamily.</text>
</comment>
<comment type="subcellular location">
    <subcellularLocation>
        <location evidence="8">Cytoplasm</location>
    </subcellularLocation>
</comment>
<dbReference type="InterPro" id="IPR003136">
    <property type="entry name" value="Cytidylate_kin"/>
</dbReference>
<evidence type="ECO:0000256" key="7">
    <source>
        <dbReference type="ARBA" id="ARBA00048478"/>
    </source>
</evidence>
<dbReference type="InterPro" id="IPR027417">
    <property type="entry name" value="P-loop_NTPase"/>
</dbReference>
<evidence type="ECO:0000256" key="4">
    <source>
        <dbReference type="ARBA" id="ARBA00022777"/>
    </source>
</evidence>
<dbReference type="NCBIfam" id="TIGR00017">
    <property type="entry name" value="cmk"/>
    <property type="match status" value="1"/>
</dbReference>
<keyword evidence="4 8" id="KW-0418">Kinase</keyword>
<dbReference type="Gene3D" id="3.40.50.300">
    <property type="entry name" value="P-loop containing nucleotide triphosphate hydrolases"/>
    <property type="match status" value="1"/>
</dbReference>
<evidence type="ECO:0000256" key="3">
    <source>
        <dbReference type="ARBA" id="ARBA00022741"/>
    </source>
</evidence>
<feature type="domain" description="Cytidylate kinase" evidence="9">
    <location>
        <begin position="3"/>
        <end position="202"/>
    </location>
</feature>
<feature type="binding site" evidence="8">
    <location>
        <begin position="7"/>
        <end position="15"/>
    </location>
    <ligand>
        <name>ATP</name>
        <dbReference type="ChEBI" id="CHEBI:30616"/>
    </ligand>
</feature>
<evidence type="ECO:0000256" key="1">
    <source>
        <dbReference type="ARBA" id="ARBA00009427"/>
    </source>
</evidence>
<evidence type="ECO:0000259" key="9">
    <source>
        <dbReference type="Pfam" id="PF02224"/>
    </source>
</evidence>
<accession>A0A934INW7</accession>
<keyword evidence="3 8" id="KW-0547">Nucleotide-binding</keyword>
<evidence type="ECO:0000256" key="5">
    <source>
        <dbReference type="ARBA" id="ARBA00022840"/>
    </source>
</evidence>
<evidence type="ECO:0000256" key="6">
    <source>
        <dbReference type="ARBA" id="ARBA00047615"/>
    </source>
</evidence>
<dbReference type="RefSeq" id="WP_198881932.1">
    <property type="nucleotide sequence ID" value="NZ_JAEKJA010000007.1"/>
</dbReference>
<dbReference type="GO" id="GO:0005737">
    <property type="term" value="C:cytoplasm"/>
    <property type="evidence" value="ECO:0007669"/>
    <property type="project" value="UniProtKB-SubCell"/>
</dbReference>
<sequence length="212" mass="22409">MIIAVDGPAASGKGTLARRLAGHFGLAYLDTGRTYRGVAAAMLAAAADLEDAHAAVRAAHDLDFEGLGTLELGTQEIGEGASRLAVIPELRAVLVKRQRGFAEEALAAGSGAVLDGRDIGTVVCPDAAVKLFVTASAQERARRRALELYGEAEGPRYRDLVEALELRDRRDRERAASPLRPADDAHVLDTTHLSADEAFFAAVRLVDKALAA</sequence>
<evidence type="ECO:0000256" key="2">
    <source>
        <dbReference type="ARBA" id="ARBA00022679"/>
    </source>
</evidence>
<proteinExistence type="inferred from homology"/>
<evidence type="ECO:0000313" key="11">
    <source>
        <dbReference type="Proteomes" id="UP000609531"/>
    </source>
</evidence>
<dbReference type="GO" id="GO:0005524">
    <property type="term" value="F:ATP binding"/>
    <property type="evidence" value="ECO:0007669"/>
    <property type="project" value="UniProtKB-UniRule"/>
</dbReference>
<evidence type="ECO:0000313" key="10">
    <source>
        <dbReference type="EMBL" id="MBJ3776045.1"/>
    </source>
</evidence>
<name>A0A934INW7_9HYPH</name>
<gene>
    <name evidence="8" type="primary">cmk</name>
    <name evidence="10" type="ORF">JCR33_10130</name>
</gene>
<dbReference type="Proteomes" id="UP000609531">
    <property type="component" value="Unassembled WGS sequence"/>
</dbReference>
<dbReference type="EMBL" id="JAEKJA010000007">
    <property type="protein sequence ID" value="MBJ3776045.1"/>
    <property type="molecule type" value="Genomic_DNA"/>
</dbReference>
<keyword evidence="8" id="KW-0963">Cytoplasm</keyword>
<dbReference type="CDD" id="cd02020">
    <property type="entry name" value="CMPK"/>
    <property type="match status" value="1"/>
</dbReference>
<comment type="caution">
    <text evidence="10">The sequence shown here is derived from an EMBL/GenBank/DDBJ whole genome shotgun (WGS) entry which is preliminary data.</text>
</comment>
<evidence type="ECO:0000256" key="8">
    <source>
        <dbReference type="HAMAP-Rule" id="MF_00238"/>
    </source>
</evidence>